<evidence type="ECO:0000313" key="3">
    <source>
        <dbReference type="Proteomes" id="UP001159428"/>
    </source>
</evidence>
<accession>A0AAU9W1D6</accession>
<feature type="transmembrane region" description="Helical" evidence="1">
    <location>
        <begin position="90"/>
        <end position="109"/>
    </location>
</feature>
<reference evidence="2 3" key="1">
    <citation type="submission" date="2022-05" db="EMBL/GenBank/DDBJ databases">
        <authorList>
            <consortium name="Genoscope - CEA"/>
            <person name="William W."/>
        </authorList>
    </citation>
    <scope>NUCLEOTIDE SEQUENCE [LARGE SCALE GENOMIC DNA]</scope>
</reference>
<evidence type="ECO:0000313" key="2">
    <source>
        <dbReference type="EMBL" id="CAH3040539.1"/>
    </source>
</evidence>
<organism evidence="2 3">
    <name type="scientific">Pocillopora meandrina</name>
    <dbReference type="NCBI Taxonomy" id="46732"/>
    <lineage>
        <taxon>Eukaryota</taxon>
        <taxon>Metazoa</taxon>
        <taxon>Cnidaria</taxon>
        <taxon>Anthozoa</taxon>
        <taxon>Hexacorallia</taxon>
        <taxon>Scleractinia</taxon>
        <taxon>Astrocoeniina</taxon>
        <taxon>Pocilloporidae</taxon>
        <taxon>Pocillopora</taxon>
    </lineage>
</organism>
<sequence>MHQYATTMEYTKREKIEPKEIQDILVKKLKVGANYNKFIKSTLYSPSDVYCTMTKENFDNFGIKPLIASILPRAEKLASIPLEKQKPLKIILLMILVVLSSLNYLWTLLKPDLTTVFQLLQHKDSNLP</sequence>
<protein>
    <submittedName>
        <fullName evidence="2">Uncharacterized protein</fullName>
    </submittedName>
</protein>
<keyword evidence="1" id="KW-1133">Transmembrane helix</keyword>
<keyword evidence="1" id="KW-0812">Transmembrane</keyword>
<keyword evidence="1" id="KW-0472">Membrane</keyword>
<comment type="caution">
    <text evidence="2">The sequence shown here is derived from an EMBL/GenBank/DDBJ whole genome shotgun (WGS) entry which is preliminary data.</text>
</comment>
<keyword evidence="3" id="KW-1185">Reference proteome</keyword>
<name>A0AAU9W1D6_9CNID</name>
<dbReference type="EMBL" id="CALNXJ010000005">
    <property type="protein sequence ID" value="CAH3040539.1"/>
    <property type="molecule type" value="Genomic_DNA"/>
</dbReference>
<evidence type="ECO:0000256" key="1">
    <source>
        <dbReference type="SAM" id="Phobius"/>
    </source>
</evidence>
<proteinExistence type="predicted"/>
<dbReference type="Proteomes" id="UP001159428">
    <property type="component" value="Unassembled WGS sequence"/>
</dbReference>
<gene>
    <name evidence="2" type="ORF">PMEA_00026097</name>
</gene>
<dbReference type="AlphaFoldDB" id="A0AAU9W1D6"/>